<dbReference type="Proteomes" id="UP001596523">
    <property type="component" value="Unassembled WGS sequence"/>
</dbReference>
<reference evidence="2" key="1">
    <citation type="journal article" date="2019" name="Int. J. Syst. Evol. Microbiol.">
        <title>The Global Catalogue of Microorganisms (GCM) 10K type strain sequencing project: providing services to taxonomists for standard genome sequencing and annotation.</title>
        <authorList>
            <consortium name="The Broad Institute Genomics Platform"/>
            <consortium name="The Broad Institute Genome Sequencing Center for Infectious Disease"/>
            <person name="Wu L."/>
            <person name="Ma J."/>
        </authorList>
    </citation>
    <scope>NUCLEOTIDE SEQUENCE [LARGE SCALE GENOMIC DNA]</scope>
    <source>
        <strain evidence="2">SYNS20</strain>
    </source>
</reference>
<proteinExistence type="predicted"/>
<comment type="caution">
    <text evidence="1">The sequence shown here is derived from an EMBL/GenBank/DDBJ whole genome shotgun (WGS) entry which is preliminary data.</text>
</comment>
<sequence length="99" mass="10635">MPFAADGAGGVLYLNAGESTDSRVHAHDKEGSPTGITTDPMWASLTALMHYTAEALRTGEAVDGYLPPNDATDLREWRDAEAPEPTVQRYGKFGVPIDD</sequence>
<name>A0ABW2JUL5_9ACTN</name>
<organism evidence="1 2">
    <name type="scientific">Streptomyces monticola</name>
    <dbReference type="NCBI Taxonomy" id="2666263"/>
    <lineage>
        <taxon>Bacteria</taxon>
        <taxon>Bacillati</taxon>
        <taxon>Actinomycetota</taxon>
        <taxon>Actinomycetes</taxon>
        <taxon>Kitasatosporales</taxon>
        <taxon>Streptomycetaceae</taxon>
        <taxon>Streptomyces</taxon>
    </lineage>
</organism>
<gene>
    <name evidence="1" type="ORF">ACFQVC_34335</name>
</gene>
<accession>A0ABW2JUL5</accession>
<dbReference type="EMBL" id="JBHTCF010000020">
    <property type="protein sequence ID" value="MFC7309275.1"/>
    <property type="molecule type" value="Genomic_DNA"/>
</dbReference>
<evidence type="ECO:0000313" key="2">
    <source>
        <dbReference type="Proteomes" id="UP001596523"/>
    </source>
</evidence>
<keyword evidence="2" id="KW-1185">Reference proteome</keyword>
<protein>
    <submittedName>
        <fullName evidence="1">Uncharacterized protein</fullName>
    </submittedName>
</protein>
<dbReference type="RefSeq" id="WP_381838046.1">
    <property type="nucleotide sequence ID" value="NZ_JBHTCF010000020.1"/>
</dbReference>
<evidence type="ECO:0000313" key="1">
    <source>
        <dbReference type="EMBL" id="MFC7309275.1"/>
    </source>
</evidence>